<feature type="transmembrane region" description="Helical" evidence="1">
    <location>
        <begin position="78"/>
        <end position="100"/>
    </location>
</feature>
<protein>
    <submittedName>
        <fullName evidence="2">Uncharacterized protein</fullName>
    </submittedName>
</protein>
<evidence type="ECO:0000313" key="2">
    <source>
        <dbReference type="EMBL" id="TWF90125.1"/>
    </source>
</evidence>
<reference evidence="2 3" key="1">
    <citation type="submission" date="2019-06" db="EMBL/GenBank/DDBJ databases">
        <title>Sequencing the genomes of 1000 actinobacteria strains.</title>
        <authorList>
            <person name="Klenk H.-P."/>
        </authorList>
    </citation>
    <scope>NUCLEOTIDE SEQUENCE [LARGE SCALE GENOMIC DNA]</scope>
    <source>
        <strain evidence="2 3">DSM 44826</strain>
    </source>
</reference>
<sequence length="235" mass="23550">MCWSAEADLVAGTVVGGLGVWCLARVRRARDVPLAALPLVLGVHQLIEAAVWSGAGGGGAAGHGESADRVVSAGWAPVAWAVIALPLLPALVSLGVWCSAGPAGLGTAAQRWRAVVALVGVTVSGCLAVVVASHPITAEAHGHTLRYAIGAAGPAGILQVGYLIATVGALLLGGDRLLRLLGVLVGLGAVLCLALYRLAFVSTWCALSALAALVLLRWVRRPLPGPGGTVRPAGS</sequence>
<dbReference type="OrthoDB" id="4381840at2"/>
<name>A0A561TSM4_9ACTN</name>
<dbReference type="InterPro" id="IPR046737">
    <property type="entry name" value="DUF6629"/>
</dbReference>
<dbReference type="Pfam" id="PF20334">
    <property type="entry name" value="DUF6629"/>
    <property type="match status" value="1"/>
</dbReference>
<feature type="transmembrane region" description="Helical" evidence="1">
    <location>
        <begin position="112"/>
        <end position="133"/>
    </location>
</feature>
<evidence type="ECO:0000313" key="3">
    <source>
        <dbReference type="Proteomes" id="UP000317940"/>
    </source>
</evidence>
<keyword evidence="1" id="KW-0472">Membrane</keyword>
<feature type="transmembrane region" description="Helical" evidence="1">
    <location>
        <begin position="177"/>
        <end position="196"/>
    </location>
</feature>
<organism evidence="2 3">
    <name type="scientific">Kitasatospora viridis</name>
    <dbReference type="NCBI Taxonomy" id="281105"/>
    <lineage>
        <taxon>Bacteria</taxon>
        <taxon>Bacillati</taxon>
        <taxon>Actinomycetota</taxon>
        <taxon>Actinomycetes</taxon>
        <taxon>Kitasatosporales</taxon>
        <taxon>Streptomycetaceae</taxon>
        <taxon>Kitasatospora</taxon>
    </lineage>
</organism>
<gene>
    <name evidence="2" type="ORF">FHX73_13169</name>
</gene>
<accession>A0A561TSM4</accession>
<dbReference type="RefSeq" id="WP_145909356.1">
    <property type="nucleotide sequence ID" value="NZ_BAAAMZ010000001.1"/>
</dbReference>
<feature type="transmembrane region" description="Helical" evidence="1">
    <location>
        <begin position="145"/>
        <end position="165"/>
    </location>
</feature>
<keyword evidence="3" id="KW-1185">Reference proteome</keyword>
<proteinExistence type="predicted"/>
<dbReference type="AlphaFoldDB" id="A0A561TSM4"/>
<comment type="caution">
    <text evidence="2">The sequence shown here is derived from an EMBL/GenBank/DDBJ whole genome shotgun (WGS) entry which is preliminary data.</text>
</comment>
<keyword evidence="1" id="KW-1133">Transmembrane helix</keyword>
<keyword evidence="1" id="KW-0812">Transmembrane</keyword>
<dbReference type="EMBL" id="VIWT01000003">
    <property type="protein sequence ID" value="TWF90125.1"/>
    <property type="molecule type" value="Genomic_DNA"/>
</dbReference>
<evidence type="ECO:0000256" key="1">
    <source>
        <dbReference type="SAM" id="Phobius"/>
    </source>
</evidence>
<dbReference type="Proteomes" id="UP000317940">
    <property type="component" value="Unassembled WGS sequence"/>
</dbReference>